<evidence type="ECO:0000256" key="1">
    <source>
        <dbReference type="SAM" id="SignalP"/>
    </source>
</evidence>
<proteinExistence type="predicted"/>
<feature type="chain" id="PRO_5029648761" evidence="1">
    <location>
        <begin position="18"/>
        <end position="127"/>
    </location>
</feature>
<evidence type="ECO:0000313" key="3">
    <source>
        <dbReference type="Proteomes" id="UP000591131"/>
    </source>
</evidence>
<dbReference type="Proteomes" id="UP000591131">
    <property type="component" value="Unassembled WGS sequence"/>
</dbReference>
<keyword evidence="1" id="KW-0732">Signal</keyword>
<keyword evidence="3" id="KW-1185">Reference proteome</keyword>
<accession>A0A7J6MND5</accession>
<dbReference type="AlphaFoldDB" id="A0A7J6MND5"/>
<evidence type="ECO:0000313" key="2">
    <source>
        <dbReference type="EMBL" id="KAF4672750.1"/>
    </source>
</evidence>
<organism evidence="2 3">
    <name type="scientific">Perkinsus chesapeaki</name>
    <name type="common">Clam parasite</name>
    <name type="synonym">Perkinsus andrewsi</name>
    <dbReference type="NCBI Taxonomy" id="330153"/>
    <lineage>
        <taxon>Eukaryota</taxon>
        <taxon>Sar</taxon>
        <taxon>Alveolata</taxon>
        <taxon>Perkinsozoa</taxon>
        <taxon>Perkinsea</taxon>
        <taxon>Perkinsida</taxon>
        <taxon>Perkinsidae</taxon>
        <taxon>Perkinsus</taxon>
    </lineage>
</organism>
<protein>
    <submittedName>
        <fullName evidence="2">Uncharacterized protein</fullName>
    </submittedName>
</protein>
<reference evidence="2 3" key="1">
    <citation type="submission" date="2020-04" db="EMBL/GenBank/DDBJ databases">
        <title>Perkinsus chesapeaki whole genome sequence.</title>
        <authorList>
            <person name="Bogema D.R."/>
        </authorList>
    </citation>
    <scope>NUCLEOTIDE SEQUENCE [LARGE SCALE GENOMIC DNA]</scope>
    <source>
        <strain evidence="2">ATCC PRA-425</strain>
    </source>
</reference>
<sequence>MIGHYTLFVIFQGFAMGLTDRGAVHPIGVYAGYGLTPNSALDVSASFAESITVVRELSYTFTRPRLHLVVGPFRYENIPYEMEGLTITFSSNSGMGAVFTYNKTADTITVAFPSTTLEFVLHKQRDE</sequence>
<name>A0A7J6MND5_PERCH</name>
<gene>
    <name evidence="2" type="ORF">FOL47_000154</name>
</gene>
<comment type="caution">
    <text evidence="2">The sequence shown here is derived from an EMBL/GenBank/DDBJ whole genome shotgun (WGS) entry which is preliminary data.</text>
</comment>
<feature type="signal peptide" evidence="1">
    <location>
        <begin position="1"/>
        <end position="17"/>
    </location>
</feature>
<dbReference type="EMBL" id="JAAPAO010000100">
    <property type="protein sequence ID" value="KAF4672750.1"/>
    <property type="molecule type" value="Genomic_DNA"/>
</dbReference>